<dbReference type="InterPro" id="IPR036265">
    <property type="entry name" value="HIT-like_sf"/>
</dbReference>
<dbReference type="STRING" id="1123377.GCA_000423885_01130"/>
<dbReference type="GO" id="GO:0003824">
    <property type="term" value="F:catalytic activity"/>
    <property type="evidence" value="ECO:0007669"/>
    <property type="project" value="InterPro"/>
</dbReference>
<dbReference type="AlphaFoldDB" id="A0A5R9PGT4"/>
<reference evidence="3 4" key="1">
    <citation type="submission" date="2019-04" db="EMBL/GenBank/DDBJ databases">
        <authorList>
            <person name="Grouzdev D.S."/>
            <person name="Nazina T.N."/>
        </authorList>
    </citation>
    <scope>NUCLEOTIDE SEQUENCE [LARGE SCALE GENOMIC DNA]</scope>
    <source>
        <strain evidence="3 4">SHC 3-19</strain>
    </source>
</reference>
<dbReference type="RefSeq" id="WP_138348170.1">
    <property type="nucleotide sequence ID" value="NZ_SROY01000002.1"/>
</dbReference>
<name>A0A5R9PGT4_9GAMM</name>
<evidence type="ECO:0000259" key="2">
    <source>
        <dbReference type="PROSITE" id="PS51084"/>
    </source>
</evidence>
<keyword evidence="4" id="KW-1185">Reference proteome</keyword>
<gene>
    <name evidence="3" type="ORF">E5S66_05285</name>
</gene>
<comment type="caution">
    <text evidence="1">Lacks conserved residue(s) required for the propagation of feature annotation.</text>
</comment>
<dbReference type="PIRSF" id="PIRSF000714">
    <property type="entry name" value="HIT"/>
    <property type="match status" value="1"/>
</dbReference>
<sequence>MSRSQPPSRYELHPQLADDTAPVCDLSVCEVRLMDDANHPWLVLVPKLAGAVEIIDLTPAQRTQLSADIDAAARALKALFKPHKLNVAALGNQVPQLHVHVIARYTDDIAWPRPVWGAANARPYAPEQLIERVSALRAALAR</sequence>
<evidence type="ECO:0000313" key="4">
    <source>
        <dbReference type="Proteomes" id="UP000308508"/>
    </source>
</evidence>
<comment type="caution">
    <text evidence="3">The sequence shown here is derived from an EMBL/GenBank/DDBJ whole genome shotgun (WGS) entry which is preliminary data.</text>
</comment>
<dbReference type="Gene3D" id="3.30.428.10">
    <property type="entry name" value="HIT-like"/>
    <property type="match status" value="1"/>
</dbReference>
<dbReference type="EMBL" id="SROY01000002">
    <property type="protein sequence ID" value="TLX21948.1"/>
    <property type="molecule type" value="Genomic_DNA"/>
</dbReference>
<evidence type="ECO:0000256" key="1">
    <source>
        <dbReference type="PROSITE-ProRule" id="PRU00464"/>
    </source>
</evidence>
<evidence type="ECO:0000313" key="3">
    <source>
        <dbReference type="EMBL" id="TLX21948.1"/>
    </source>
</evidence>
<dbReference type="Proteomes" id="UP000308508">
    <property type="component" value="Unassembled WGS sequence"/>
</dbReference>
<proteinExistence type="predicted"/>
<organism evidence="3 4">
    <name type="scientific">Thermomonas fusca</name>
    <dbReference type="NCBI Taxonomy" id="215690"/>
    <lineage>
        <taxon>Bacteria</taxon>
        <taxon>Pseudomonadati</taxon>
        <taxon>Pseudomonadota</taxon>
        <taxon>Gammaproteobacteria</taxon>
        <taxon>Lysobacterales</taxon>
        <taxon>Lysobacteraceae</taxon>
        <taxon>Thermomonas</taxon>
    </lineage>
</organism>
<accession>A0A5R9PGT4</accession>
<feature type="domain" description="HIT" evidence="2">
    <location>
        <begin position="42"/>
        <end position="111"/>
    </location>
</feature>
<dbReference type="PROSITE" id="PS51084">
    <property type="entry name" value="HIT_2"/>
    <property type="match status" value="1"/>
</dbReference>
<dbReference type="InterPro" id="IPR026026">
    <property type="entry name" value="HIT_Hint"/>
</dbReference>
<dbReference type="Pfam" id="PF01230">
    <property type="entry name" value="HIT"/>
    <property type="match status" value="1"/>
</dbReference>
<dbReference type="SUPFAM" id="SSF54197">
    <property type="entry name" value="HIT-like"/>
    <property type="match status" value="1"/>
</dbReference>
<protein>
    <submittedName>
        <fullName evidence="3">HIT family protein</fullName>
    </submittedName>
</protein>
<dbReference type="InterPro" id="IPR011146">
    <property type="entry name" value="HIT-like"/>
</dbReference>